<evidence type="ECO:0000259" key="15">
    <source>
        <dbReference type="PROSITE" id="PS50095"/>
    </source>
</evidence>
<evidence type="ECO:0000256" key="14">
    <source>
        <dbReference type="RuleBase" id="RU003974"/>
    </source>
</evidence>
<comment type="pathway">
    <text evidence="2">Lipid metabolism.</text>
</comment>
<dbReference type="GO" id="GO:0016702">
    <property type="term" value="F:oxidoreductase activity, acting on single donors with incorporation of molecular oxygen, incorporation of two atoms of oxygen"/>
    <property type="evidence" value="ECO:0007669"/>
    <property type="project" value="InterPro"/>
</dbReference>
<dbReference type="OMA" id="HIAAPIC"/>
<sequence>MPVYVVTVCTGKKYFAGTDDYIYIRLDGMEQSSDMVLLDKPWYNDFERGAVDAYVVESVEDLGELWAVTLTKRNFLLTDDWFCSWIAVRDPHHGLSITFPCYQWLHGNCSVVLRAGCAKIPQKDTDPRLRQQRMKELEERQKLYRWQEWQPGFLGSIDAAKHSDLPRDVQFDSEKSFHFLANYSKAMENLCVNHFMHMFQSSWSDFSDYEKIFVRIKNTVSEYVKEHWQSDLLFGYQFLSGCNPVLLRQCRDLPAKFPVTTEMVKTSLERGLTLEEELKAGNIFLADYYLLDNVSANATDPCTKQHIAAPICLLYRNGHDKLVPIAIQVPPHSGLHLLFQYILFIYNLGISFSCQLSHKCSTSFLHTFHPFSHLSLSHSSLKHQGPLLQYFSQRTTRQIGFWPRSGFVLVTSTIHQTVTHLLRTHLVCEVFAIATFRQLPAVHPLYKLLAPHIRFTIAINTKAREELICECGLFDKANATGGGGHVELVRRSVATLTLKSLQLPGDLEERGVAEPNSPPYYHYRDDGLAVWKTIHRYNMDL</sequence>
<dbReference type="InterPro" id="IPR036392">
    <property type="entry name" value="PLAT/LH2_dom_sf"/>
</dbReference>
<dbReference type="Gene3D" id="2.60.60.20">
    <property type="entry name" value="PLAT/LH2 domain"/>
    <property type="match status" value="1"/>
</dbReference>
<keyword evidence="6 14" id="KW-0223">Dioxygenase</keyword>
<accession>A0A8C4QEX1</accession>
<dbReference type="Pfam" id="PF00305">
    <property type="entry name" value="Lipoxygenase"/>
    <property type="match status" value="1"/>
</dbReference>
<keyword evidence="18" id="KW-1185">Reference proteome</keyword>
<dbReference type="PROSITE" id="PS00081">
    <property type="entry name" value="LIPOXYGENASE_2"/>
    <property type="match status" value="1"/>
</dbReference>
<evidence type="ECO:0000256" key="6">
    <source>
        <dbReference type="ARBA" id="ARBA00022964"/>
    </source>
</evidence>
<dbReference type="PANTHER" id="PTHR11771">
    <property type="entry name" value="LIPOXYGENASE"/>
    <property type="match status" value="1"/>
</dbReference>
<evidence type="ECO:0000256" key="11">
    <source>
        <dbReference type="PIRSR" id="PIRSR601885-2"/>
    </source>
</evidence>
<evidence type="ECO:0000313" key="18">
    <source>
        <dbReference type="Proteomes" id="UP000694388"/>
    </source>
</evidence>
<evidence type="ECO:0000256" key="2">
    <source>
        <dbReference type="ARBA" id="ARBA00005189"/>
    </source>
</evidence>
<dbReference type="PRINTS" id="PR00087">
    <property type="entry name" value="LIPOXYGENASE"/>
</dbReference>
<dbReference type="Pfam" id="PF01477">
    <property type="entry name" value="PLAT"/>
    <property type="match status" value="1"/>
</dbReference>
<dbReference type="FunFam" id="2.60.60.20:FF:000002">
    <property type="entry name" value="Arachidonate 5-lipoxygenase a"/>
    <property type="match status" value="1"/>
</dbReference>
<feature type="binding site" evidence="11">
    <location>
        <position position="79"/>
    </location>
    <ligand>
        <name>Ca(2+)</name>
        <dbReference type="ChEBI" id="CHEBI:29108"/>
        <label>1</label>
    </ligand>
</feature>
<protein>
    <recommendedName>
        <fullName evidence="19">Arachidonate 5-lipoxygenase</fullName>
    </recommendedName>
</protein>
<evidence type="ECO:0000256" key="10">
    <source>
        <dbReference type="PIRSR" id="PIRSR601885-1"/>
    </source>
</evidence>
<proteinExistence type="inferred from homology"/>
<dbReference type="Gene3D" id="1.20.245.10">
    <property type="entry name" value="Lipoxygenase-1, Domain 5"/>
    <property type="match status" value="2"/>
</dbReference>
<dbReference type="InterPro" id="IPR001885">
    <property type="entry name" value="LipOase_mml"/>
</dbReference>
<dbReference type="PROSITE" id="PS00711">
    <property type="entry name" value="LIPOXYGENASE_1"/>
    <property type="match status" value="1"/>
</dbReference>
<dbReference type="InterPro" id="IPR020834">
    <property type="entry name" value="LipOase_CS"/>
</dbReference>
<comment type="caution">
    <text evidence="13">Lacks conserved residue(s) required for the propagation of feature annotation.</text>
</comment>
<dbReference type="InterPro" id="IPR000907">
    <property type="entry name" value="LipOase"/>
</dbReference>
<evidence type="ECO:0000256" key="4">
    <source>
        <dbReference type="ARBA" id="ARBA00022490"/>
    </source>
</evidence>
<evidence type="ECO:0000256" key="7">
    <source>
        <dbReference type="ARBA" id="ARBA00023002"/>
    </source>
</evidence>
<keyword evidence="11" id="KW-0106">Calcium</keyword>
<evidence type="ECO:0000256" key="9">
    <source>
        <dbReference type="ARBA" id="ARBA00023098"/>
    </source>
</evidence>
<evidence type="ECO:0000256" key="5">
    <source>
        <dbReference type="ARBA" id="ARBA00022723"/>
    </source>
</evidence>
<feature type="binding site" evidence="11">
    <location>
        <position position="39"/>
    </location>
    <ligand>
        <name>Ca(2+)</name>
        <dbReference type="ChEBI" id="CHEBI:29108"/>
        <label>2</label>
    </ligand>
</feature>
<dbReference type="Ensembl" id="ENSEBUT00000014267.1">
    <property type="protein sequence ID" value="ENSEBUP00000013691.1"/>
    <property type="gene ID" value="ENSEBUG00000008636.1"/>
</dbReference>
<dbReference type="AlphaFoldDB" id="A0A8C4QEX1"/>
<keyword evidence="9" id="KW-0443">Lipid metabolism</keyword>
<dbReference type="PROSITE" id="PS51393">
    <property type="entry name" value="LIPOXYGENASE_3"/>
    <property type="match status" value="1"/>
</dbReference>
<organism evidence="17 18">
    <name type="scientific">Eptatretus burgeri</name>
    <name type="common">Inshore hagfish</name>
    <dbReference type="NCBI Taxonomy" id="7764"/>
    <lineage>
        <taxon>Eukaryota</taxon>
        <taxon>Metazoa</taxon>
        <taxon>Chordata</taxon>
        <taxon>Craniata</taxon>
        <taxon>Vertebrata</taxon>
        <taxon>Cyclostomata</taxon>
        <taxon>Myxini</taxon>
        <taxon>Myxiniformes</taxon>
        <taxon>Myxinidae</taxon>
        <taxon>Eptatretinae</taxon>
        <taxon>Eptatretus</taxon>
    </lineage>
</organism>
<dbReference type="PROSITE" id="PS50095">
    <property type="entry name" value="PLAT"/>
    <property type="match status" value="1"/>
</dbReference>
<feature type="domain" description="Lipoxygenase" evidence="16">
    <location>
        <begin position="119"/>
        <end position="541"/>
    </location>
</feature>
<evidence type="ECO:0000313" key="17">
    <source>
        <dbReference type="Ensembl" id="ENSEBUP00000013691.1"/>
    </source>
</evidence>
<dbReference type="Proteomes" id="UP000694388">
    <property type="component" value="Unplaced"/>
</dbReference>
<evidence type="ECO:0000256" key="3">
    <source>
        <dbReference type="ARBA" id="ARBA00009419"/>
    </source>
</evidence>
<dbReference type="InterPro" id="IPR020833">
    <property type="entry name" value="LipOase_Fe_BS"/>
</dbReference>
<comment type="cofactor">
    <cofactor evidence="10">
        <name>Fe cation</name>
        <dbReference type="ChEBI" id="CHEBI:24875"/>
    </cofactor>
    <text evidence="10">Binds 1 Fe cation per subunit.</text>
</comment>
<dbReference type="InterPro" id="IPR013819">
    <property type="entry name" value="LipOase_C"/>
</dbReference>
<feature type="site" description="Essential for stabilizing binding to COTL1" evidence="12">
    <location>
        <position position="104"/>
    </location>
</feature>
<reference evidence="17" key="2">
    <citation type="submission" date="2025-09" db="UniProtKB">
        <authorList>
            <consortium name="Ensembl"/>
        </authorList>
    </citation>
    <scope>IDENTIFICATION</scope>
</reference>
<reference evidence="17" key="1">
    <citation type="submission" date="2025-08" db="UniProtKB">
        <authorList>
            <consortium name="Ensembl"/>
        </authorList>
    </citation>
    <scope>IDENTIFICATION</scope>
</reference>
<dbReference type="SMART" id="SM00308">
    <property type="entry name" value="LH2"/>
    <property type="match status" value="1"/>
</dbReference>
<feature type="binding site" evidence="11">
    <location>
        <position position="80"/>
    </location>
    <ligand>
        <name>Ca(2+)</name>
        <dbReference type="ChEBI" id="CHEBI:29108"/>
        <label>1</label>
    </ligand>
</feature>
<feature type="binding site" evidence="11">
    <location>
        <position position="17"/>
    </location>
    <ligand>
        <name>Ca(2+)</name>
        <dbReference type="ChEBI" id="CHEBI:29108"/>
        <label>1</label>
    </ligand>
</feature>
<comment type="subcellular location">
    <subcellularLocation>
        <location evidence="1">Cytoplasm</location>
    </subcellularLocation>
</comment>
<keyword evidence="5 10" id="KW-0479">Metal-binding</keyword>
<dbReference type="Gene3D" id="3.10.450.60">
    <property type="match status" value="1"/>
</dbReference>
<comment type="similarity">
    <text evidence="3 14">Belongs to the lipoxygenase family.</text>
</comment>
<keyword evidence="8 10" id="KW-0408">Iron</keyword>
<dbReference type="GeneTree" id="ENSGT00940000156111"/>
<evidence type="ECO:0000256" key="1">
    <source>
        <dbReference type="ARBA" id="ARBA00004496"/>
    </source>
</evidence>
<evidence type="ECO:0000259" key="16">
    <source>
        <dbReference type="PROSITE" id="PS51393"/>
    </source>
</evidence>
<feature type="binding site" evidence="10">
    <location>
        <position position="425"/>
    </location>
    <ligand>
        <name>Fe cation</name>
        <dbReference type="ChEBI" id="CHEBI:24875"/>
        <note>catalytic</note>
    </ligand>
</feature>
<dbReference type="GO" id="GO:0005737">
    <property type="term" value="C:cytoplasm"/>
    <property type="evidence" value="ECO:0007669"/>
    <property type="project" value="UniProtKB-SubCell"/>
</dbReference>
<dbReference type="InterPro" id="IPR036226">
    <property type="entry name" value="LipOase_C_sf"/>
</dbReference>
<feature type="binding site" evidence="10">
    <location>
        <position position="420"/>
    </location>
    <ligand>
        <name>Fe cation</name>
        <dbReference type="ChEBI" id="CHEBI:24875"/>
        <note>catalytic</note>
    </ligand>
</feature>
<evidence type="ECO:0000256" key="13">
    <source>
        <dbReference type="PROSITE-ProRule" id="PRU00152"/>
    </source>
</evidence>
<keyword evidence="7 14" id="KW-0560">Oxidoreductase</keyword>
<dbReference type="SUPFAM" id="SSF48484">
    <property type="entry name" value="Lipoxigenase"/>
    <property type="match status" value="1"/>
</dbReference>
<keyword evidence="4" id="KW-0963">Cytoplasm</keyword>
<dbReference type="GO" id="GO:0005506">
    <property type="term" value="F:iron ion binding"/>
    <property type="evidence" value="ECO:0007669"/>
    <property type="project" value="InterPro"/>
</dbReference>
<evidence type="ECO:0000256" key="12">
    <source>
        <dbReference type="PIRSR" id="PIRSR601885-3"/>
    </source>
</evidence>
<evidence type="ECO:0008006" key="19">
    <source>
        <dbReference type="Google" id="ProtNLM"/>
    </source>
</evidence>
<dbReference type="GO" id="GO:0034440">
    <property type="term" value="P:lipid oxidation"/>
    <property type="evidence" value="ECO:0007669"/>
    <property type="project" value="InterPro"/>
</dbReference>
<feature type="domain" description="PLAT" evidence="15">
    <location>
        <begin position="2"/>
        <end position="119"/>
    </location>
</feature>
<dbReference type="SUPFAM" id="SSF49723">
    <property type="entry name" value="Lipase/lipooxygenase domain (PLAT/LH2 domain)"/>
    <property type="match status" value="1"/>
</dbReference>
<dbReference type="InterPro" id="IPR001024">
    <property type="entry name" value="PLAT/LH2_dom"/>
</dbReference>
<evidence type="ECO:0000256" key="8">
    <source>
        <dbReference type="ARBA" id="ARBA00023004"/>
    </source>
</evidence>
<name>A0A8C4QEX1_EPTBU</name>
<dbReference type="PRINTS" id="PR00467">
    <property type="entry name" value="MAMLPOXGNASE"/>
</dbReference>